<dbReference type="Gene3D" id="1.20.5.340">
    <property type="match status" value="1"/>
</dbReference>
<dbReference type="AlphaFoldDB" id="A0A1F2PBA7"/>
<dbReference type="Proteomes" id="UP000186940">
    <property type="component" value="Unassembled WGS sequence"/>
</dbReference>
<feature type="coiled-coil region" evidence="1">
    <location>
        <begin position="8"/>
        <end position="77"/>
    </location>
</feature>
<comment type="caution">
    <text evidence="3">The sequence shown here is derived from an EMBL/GenBank/DDBJ whole genome shotgun (WGS) entry which is preliminary data.</text>
</comment>
<organism evidence="3 4">
    <name type="scientific">Candidatus Syntropharchaeum caldarium</name>
    <dbReference type="NCBI Taxonomy" id="1838285"/>
    <lineage>
        <taxon>Archaea</taxon>
        <taxon>Methanobacteriati</taxon>
        <taxon>Methanobacteriota</taxon>
        <taxon>Stenosarchaea group</taxon>
        <taxon>Methanomicrobia</taxon>
        <taxon>Methanosarcinales</taxon>
        <taxon>ANME-2 cluster</taxon>
        <taxon>Candidatus Syntropharchaeum</taxon>
    </lineage>
</organism>
<reference evidence="3" key="1">
    <citation type="submission" date="2016-05" db="EMBL/GenBank/DDBJ databases">
        <title>Microbial consortia oxidize butane by reversing methanogenesis.</title>
        <authorList>
            <person name="Laso-Perez R."/>
            <person name="Richter M."/>
            <person name="Wegener G."/>
            <person name="Musat F."/>
        </authorList>
    </citation>
    <scope>NUCLEOTIDE SEQUENCE [LARGE SCALE GENOMIC DNA]</scope>
    <source>
        <strain evidence="3">BOX2</strain>
    </source>
</reference>
<dbReference type="STRING" id="1838285.SCAL_000366"/>
<evidence type="ECO:0000259" key="2">
    <source>
        <dbReference type="Pfam" id="PF18859"/>
    </source>
</evidence>
<sequence length="330" mass="38038">MFGRPSRKSELEATIQNLNDRIKSLESERDSLSRRLEKEEKRARMAGSDLKECETLLKKAREKITYLEGELERLEGASKNDKAYRETFTLTEQASLDLLYKIGSIKSRKEDLLTIYLKPQETITDLEHAERIPPLGDELEHLVNKPESDTGIAIFRDTGRISLNTFIAIPAFPFEASSWIISDAFDTRPLDELIQKERFFCVLLPHAGETFIGIFNQDDLIEERIVTSSVKEKHSKGGWSQKRFSRLREEDVKKHIKKVADTLGEMMKQWGDTIEFIIVGGEYNLVKEVLADYSEIPMLVRGIDARIGRDRESIEEVRAKALSLKWYVIR</sequence>
<evidence type="ECO:0000256" key="1">
    <source>
        <dbReference type="SAM" id="Coils"/>
    </source>
</evidence>
<dbReference type="PANTHER" id="PTHR10113">
    <property type="entry name" value="PEPTIDE CHAIN RELEASE FACTOR SUBUNIT 1"/>
    <property type="match status" value="1"/>
</dbReference>
<dbReference type="InterPro" id="IPR040783">
    <property type="entry name" value="VLRF1"/>
</dbReference>
<gene>
    <name evidence="3" type="ORF">SCAL_000366</name>
</gene>
<name>A0A1F2PBA7_9EURY</name>
<dbReference type="EMBL" id="LYOS01000001">
    <property type="protein sequence ID" value="OFV68690.1"/>
    <property type="molecule type" value="Genomic_DNA"/>
</dbReference>
<evidence type="ECO:0000313" key="3">
    <source>
        <dbReference type="EMBL" id="OFV68690.1"/>
    </source>
</evidence>
<dbReference type="Gene3D" id="3.30.420.60">
    <property type="entry name" value="eRF1 domain 2"/>
    <property type="match status" value="1"/>
</dbReference>
<dbReference type="SUPFAM" id="SSF53137">
    <property type="entry name" value="Translational machinery components"/>
    <property type="match status" value="1"/>
</dbReference>
<dbReference type="SUPFAM" id="SSF57997">
    <property type="entry name" value="Tropomyosin"/>
    <property type="match status" value="1"/>
</dbReference>
<dbReference type="InterPro" id="IPR042226">
    <property type="entry name" value="eFR1_2_sf"/>
</dbReference>
<evidence type="ECO:0000313" key="4">
    <source>
        <dbReference type="Proteomes" id="UP000186940"/>
    </source>
</evidence>
<dbReference type="Pfam" id="PF18859">
    <property type="entry name" value="acVLRF1"/>
    <property type="match status" value="1"/>
</dbReference>
<dbReference type="PATRIC" id="fig|1838285.3.peg.370"/>
<keyword evidence="1" id="KW-0175">Coiled coil</keyword>
<keyword evidence="4" id="KW-1185">Reference proteome</keyword>
<feature type="domain" description="Actinobacteria/chloroflexi VLRF1 release factor" evidence="2">
    <location>
        <begin position="200"/>
        <end position="298"/>
    </location>
</feature>
<dbReference type="GO" id="GO:0003747">
    <property type="term" value="F:translation release factor activity"/>
    <property type="evidence" value="ECO:0007669"/>
    <property type="project" value="InterPro"/>
</dbReference>
<protein>
    <submittedName>
        <fullName evidence="3">ERF1 domain protein 2 domain protein</fullName>
    </submittedName>
</protein>
<accession>A0A1F2PBA7</accession>
<proteinExistence type="predicted"/>
<dbReference type="InterPro" id="IPR004403">
    <property type="entry name" value="Peptide_chain-rel_eRF1/aRF1"/>
</dbReference>